<keyword evidence="3" id="KW-1003">Cell membrane</keyword>
<evidence type="ECO:0000256" key="1">
    <source>
        <dbReference type="ARBA" id="ARBA00004651"/>
    </source>
</evidence>
<keyword evidence="4 7" id="KW-0812">Transmembrane</keyword>
<sequence length="622" mass="71868">MESRVQRRVEQKQKKSWLKRIFTNPITKILLTLIIVYLSNFYLQLSQNSWSFSLAWKFAMEWHVEKFLLGTLVLLFLDMFLISLSGSFLIGNIIYITSIGLLGIANSQKMALRMEPIYPDDLKMIFEFTMMKDIIGNTYFILALILIGLALAGLVYALYRSIRLSKRQQIVRLVCFAVSIAGLFYASLFNQPNNLLRKEYNKTALWIPYSQKMNYYNTGFMGGFLYNLKVEAMDEPKNYSKETIDKIVKKYDTKAKENNAKKKYKEKPNVVFIMSESFSDPEKLDGIKLNKSPITDFRSVARQSVYSGEMLSQNYGGGTANIEFEALTGISMGLLNSQMTTPYTMMLPKKTEFPSIVSSLKQQDYQTVAIHPYNTSMYKRKDVYNVLGFNEFLDENTMTHKEKLSDNGYISDASAFSEVLDVMGKSDQASFVHLVTMQTHMPYNNKYTNSPFTQTTSTTNASIDNYAFDISYTSEALKQFIEEINKLDRQTIVVFWGDHLPSIYPDDIVEKNNPITTHLTEYLIYDTLSKGIHKEEVMSPFYFSSLITNFSPVEQTGFNALLLELQKVLPAFEKQMYYVNGKWEKEVSFTKEERELYEDYQLMVYDLVSGEKYGQKMFDVQS</sequence>
<keyword evidence="6 7" id="KW-0472">Membrane</keyword>
<evidence type="ECO:0000256" key="4">
    <source>
        <dbReference type="ARBA" id="ARBA00022692"/>
    </source>
</evidence>
<evidence type="ECO:0000313" key="10">
    <source>
        <dbReference type="Proteomes" id="UP000189970"/>
    </source>
</evidence>
<keyword evidence="10" id="KW-1185">Reference proteome</keyword>
<feature type="transmembrane region" description="Helical" evidence="7">
    <location>
        <begin position="63"/>
        <end position="81"/>
    </location>
</feature>
<feature type="transmembrane region" description="Helical" evidence="7">
    <location>
        <begin position="21"/>
        <end position="43"/>
    </location>
</feature>
<dbReference type="InterPro" id="IPR000917">
    <property type="entry name" value="Sulfatase_N"/>
</dbReference>
<evidence type="ECO:0000256" key="5">
    <source>
        <dbReference type="ARBA" id="ARBA00022989"/>
    </source>
</evidence>
<dbReference type="SUPFAM" id="SSF53649">
    <property type="entry name" value="Alkaline phosphatase-like"/>
    <property type="match status" value="1"/>
</dbReference>
<dbReference type="Pfam" id="PF00884">
    <property type="entry name" value="Sulfatase"/>
    <property type="match status" value="1"/>
</dbReference>
<comment type="pathway">
    <text evidence="2">Cell wall biogenesis; lipoteichoic acid biosynthesis.</text>
</comment>
<proteinExistence type="predicted"/>
<feature type="transmembrane region" description="Helical" evidence="7">
    <location>
        <begin position="170"/>
        <end position="189"/>
    </location>
</feature>
<dbReference type="Proteomes" id="UP000189970">
    <property type="component" value="Unassembled WGS sequence"/>
</dbReference>
<evidence type="ECO:0000256" key="6">
    <source>
        <dbReference type="ARBA" id="ARBA00023136"/>
    </source>
</evidence>
<keyword evidence="5 7" id="KW-1133">Transmembrane helix</keyword>
<feature type="transmembrane region" description="Helical" evidence="7">
    <location>
        <begin position="139"/>
        <end position="158"/>
    </location>
</feature>
<feature type="transmembrane region" description="Helical" evidence="7">
    <location>
        <begin position="88"/>
        <end position="105"/>
    </location>
</feature>
<name>A0A1V4DK82_9ENTE</name>
<dbReference type="InterPro" id="IPR017850">
    <property type="entry name" value="Alkaline_phosphatase_core_sf"/>
</dbReference>
<gene>
    <name evidence="9" type="ORF">BW731_10390</name>
</gene>
<evidence type="ECO:0000256" key="2">
    <source>
        <dbReference type="ARBA" id="ARBA00004936"/>
    </source>
</evidence>
<feature type="domain" description="Sulfatase N-terminal" evidence="8">
    <location>
        <begin position="268"/>
        <end position="542"/>
    </location>
</feature>
<accession>A0A1V4DK82</accession>
<reference evidence="9 10" key="1">
    <citation type="submission" date="2017-02" db="EMBL/GenBank/DDBJ databases">
        <title>Vagococcus cremeus sp. nov., isolated from the small intestine of a marten, Martes flavigula.</title>
        <authorList>
            <person name="Tak E.J."/>
            <person name="Bae J.-W."/>
        </authorList>
    </citation>
    <scope>NUCLEOTIDE SEQUENCE [LARGE SCALE GENOMIC DNA]</scope>
    <source>
        <strain evidence="9 10">D7T301</strain>
    </source>
</reference>
<comment type="subcellular location">
    <subcellularLocation>
        <location evidence="1">Cell membrane</location>
        <topology evidence="1">Multi-pass membrane protein</topology>
    </subcellularLocation>
</comment>
<dbReference type="PANTHER" id="PTHR47371">
    <property type="entry name" value="LIPOTEICHOIC ACID SYNTHASE"/>
    <property type="match status" value="1"/>
</dbReference>
<evidence type="ECO:0000256" key="3">
    <source>
        <dbReference type="ARBA" id="ARBA00022475"/>
    </source>
</evidence>
<dbReference type="AlphaFoldDB" id="A0A1V4DK82"/>
<dbReference type="CDD" id="cd16015">
    <property type="entry name" value="LTA_synthase"/>
    <property type="match status" value="1"/>
</dbReference>
<dbReference type="Gene3D" id="3.40.720.10">
    <property type="entry name" value="Alkaline Phosphatase, subunit A"/>
    <property type="match status" value="1"/>
</dbReference>
<dbReference type="InterPro" id="IPR050448">
    <property type="entry name" value="OpgB/LTA_synthase_biosynth"/>
</dbReference>
<dbReference type="GO" id="GO:0005886">
    <property type="term" value="C:plasma membrane"/>
    <property type="evidence" value="ECO:0007669"/>
    <property type="project" value="UniProtKB-SubCell"/>
</dbReference>
<evidence type="ECO:0000256" key="7">
    <source>
        <dbReference type="SAM" id="Phobius"/>
    </source>
</evidence>
<protein>
    <recommendedName>
        <fullName evidence="8">Sulfatase N-terminal domain-containing protein</fullName>
    </recommendedName>
</protein>
<dbReference type="PANTHER" id="PTHR47371:SF3">
    <property type="entry name" value="PHOSPHOGLYCEROL TRANSFERASE I"/>
    <property type="match status" value="1"/>
</dbReference>
<dbReference type="RefSeq" id="WP_079348628.1">
    <property type="nucleotide sequence ID" value="NZ_MVAB01000001.1"/>
</dbReference>
<organism evidence="9 10">
    <name type="scientific">Vagococcus martis</name>
    <dbReference type="NCBI Taxonomy" id="1768210"/>
    <lineage>
        <taxon>Bacteria</taxon>
        <taxon>Bacillati</taxon>
        <taxon>Bacillota</taxon>
        <taxon>Bacilli</taxon>
        <taxon>Lactobacillales</taxon>
        <taxon>Enterococcaceae</taxon>
        <taxon>Vagococcus</taxon>
    </lineage>
</organism>
<evidence type="ECO:0000259" key="8">
    <source>
        <dbReference type="Pfam" id="PF00884"/>
    </source>
</evidence>
<evidence type="ECO:0000313" key="9">
    <source>
        <dbReference type="EMBL" id="OPF88928.1"/>
    </source>
</evidence>
<dbReference type="EMBL" id="MVAB01000001">
    <property type="protein sequence ID" value="OPF88928.1"/>
    <property type="molecule type" value="Genomic_DNA"/>
</dbReference>
<comment type="caution">
    <text evidence="9">The sequence shown here is derived from an EMBL/GenBank/DDBJ whole genome shotgun (WGS) entry which is preliminary data.</text>
</comment>